<accession>A0A3M7RY54</accession>
<name>A0A3M7RY54_BRAPC</name>
<dbReference type="Proteomes" id="UP000276133">
    <property type="component" value="Unassembled WGS sequence"/>
</dbReference>
<proteinExistence type="predicted"/>
<comment type="caution">
    <text evidence="2">The sequence shown here is derived from an EMBL/GenBank/DDBJ whole genome shotgun (WGS) entry which is preliminary data.</text>
</comment>
<keyword evidence="1" id="KW-0472">Membrane</keyword>
<keyword evidence="1" id="KW-0812">Transmembrane</keyword>
<dbReference type="EMBL" id="REGN01002410">
    <property type="protein sequence ID" value="RNA28275.1"/>
    <property type="molecule type" value="Genomic_DNA"/>
</dbReference>
<protein>
    <submittedName>
        <fullName evidence="2">Uncharacterized protein</fullName>
    </submittedName>
</protein>
<reference evidence="2 3" key="1">
    <citation type="journal article" date="2018" name="Sci. Rep.">
        <title>Genomic signatures of local adaptation to the degree of environmental predictability in rotifers.</title>
        <authorList>
            <person name="Franch-Gras L."/>
            <person name="Hahn C."/>
            <person name="Garcia-Roger E.M."/>
            <person name="Carmona M.J."/>
            <person name="Serra M."/>
            <person name="Gomez A."/>
        </authorList>
    </citation>
    <scope>NUCLEOTIDE SEQUENCE [LARGE SCALE GENOMIC DNA]</scope>
    <source>
        <strain evidence="2">HYR1</strain>
    </source>
</reference>
<keyword evidence="1" id="KW-1133">Transmembrane helix</keyword>
<gene>
    <name evidence="2" type="ORF">BpHYR1_022577</name>
</gene>
<evidence type="ECO:0000256" key="1">
    <source>
        <dbReference type="SAM" id="Phobius"/>
    </source>
</evidence>
<feature type="transmembrane region" description="Helical" evidence="1">
    <location>
        <begin position="28"/>
        <end position="45"/>
    </location>
</feature>
<evidence type="ECO:0000313" key="2">
    <source>
        <dbReference type="EMBL" id="RNA28275.1"/>
    </source>
</evidence>
<evidence type="ECO:0000313" key="3">
    <source>
        <dbReference type="Proteomes" id="UP000276133"/>
    </source>
</evidence>
<dbReference type="AlphaFoldDB" id="A0A3M7RY54"/>
<organism evidence="2 3">
    <name type="scientific">Brachionus plicatilis</name>
    <name type="common">Marine rotifer</name>
    <name type="synonym">Brachionus muelleri</name>
    <dbReference type="NCBI Taxonomy" id="10195"/>
    <lineage>
        <taxon>Eukaryota</taxon>
        <taxon>Metazoa</taxon>
        <taxon>Spiralia</taxon>
        <taxon>Gnathifera</taxon>
        <taxon>Rotifera</taxon>
        <taxon>Eurotatoria</taxon>
        <taxon>Monogononta</taxon>
        <taxon>Pseudotrocha</taxon>
        <taxon>Ploima</taxon>
        <taxon>Brachionidae</taxon>
        <taxon>Brachionus</taxon>
    </lineage>
</organism>
<keyword evidence="3" id="KW-1185">Reference proteome</keyword>
<sequence length="224" mass="26408">MIFQFLLQLPIFPKSWKIANRKLEKKRFKISSGVVVLLTCLTMYWDESFFSFHIFYENLGSTISISKVKSICTPFNMTIVENWPCCSFVENDTEFYGFIIIFCWIDASCFSVLLTNLICLLVCQLHKSSANKPPFTLFEIAVTISLKYAINRVGYRQLPLGLHRLSVFLVINKYLKEVEKWLFKWKIKISIEKSFYMIFEKKTKINLDIKINNNNLNNEEKVKF</sequence>
<feature type="transmembrane region" description="Helical" evidence="1">
    <location>
        <begin position="98"/>
        <end position="123"/>
    </location>
</feature>